<evidence type="ECO:0000256" key="7">
    <source>
        <dbReference type="RuleBase" id="RU003345"/>
    </source>
</evidence>
<reference evidence="9" key="2">
    <citation type="submission" date="2025-08" db="UniProtKB">
        <authorList>
            <consortium name="Ensembl"/>
        </authorList>
    </citation>
    <scope>IDENTIFICATION</scope>
</reference>
<evidence type="ECO:0000256" key="4">
    <source>
        <dbReference type="PIRNR" id="PIRNR036492"/>
    </source>
</evidence>
<dbReference type="PANTHER" id="PTHR43570:SF2">
    <property type="entry name" value="ALDEHYDE DEHYDROGENASE FAMILY 3 MEMBER B1"/>
    <property type="match status" value="1"/>
</dbReference>
<dbReference type="InterPro" id="IPR016162">
    <property type="entry name" value="Ald_DH_N"/>
</dbReference>
<dbReference type="FunFam" id="3.40.605.10:FF:000004">
    <property type="entry name" value="Aldehyde dehydrogenase"/>
    <property type="match status" value="1"/>
</dbReference>
<dbReference type="GO" id="GO:0006081">
    <property type="term" value="P:aldehyde metabolic process"/>
    <property type="evidence" value="ECO:0000318"/>
    <property type="project" value="GO_Central"/>
</dbReference>
<accession>A0A803SZD4</accession>
<dbReference type="AlphaFoldDB" id="A0A803SZD4"/>
<evidence type="ECO:0000313" key="10">
    <source>
        <dbReference type="Proteomes" id="UP000001646"/>
    </source>
</evidence>
<dbReference type="InterPro" id="IPR015590">
    <property type="entry name" value="Aldehyde_DH_dom"/>
</dbReference>
<evidence type="ECO:0000256" key="5">
    <source>
        <dbReference type="PIRSR" id="PIRSR036492-1"/>
    </source>
</evidence>
<dbReference type="PANTHER" id="PTHR43570">
    <property type="entry name" value="ALDEHYDE DEHYDROGENASE"/>
    <property type="match status" value="1"/>
</dbReference>
<keyword evidence="3" id="KW-0520">NAD</keyword>
<reference evidence="9 10" key="1">
    <citation type="submission" date="2009-12" db="EMBL/GenBank/DDBJ databases">
        <title>The Genome Sequence of Anolis carolinensis (Green Anole Lizard).</title>
        <authorList>
            <consortium name="The Genome Sequencing Platform"/>
            <person name="Di Palma F."/>
            <person name="Alfoldi J."/>
            <person name="Heiman D."/>
            <person name="Young S."/>
            <person name="Grabherr M."/>
            <person name="Johnson J."/>
            <person name="Lander E.S."/>
            <person name="Lindblad-Toh K."/>
        </authorList>
    </citation>
    <scope>NUCLEOTIDE SEQUENCE [LARGE SCALE GENOMIC DNA]</scope>
    <source>
        <strain evidence="9 10">JBL SC #1</strain>
    </source>
</reference>
<dbReference type="Gene3D" id="3.40.309.10">
    <property type="entry name" value="Aldehyde Dehydrogenase, Chain A, domain 2"/>
    <property type="match status" value="1"/>
</dbReference>
<dbReference type="Proteomes" id="UP000001646">
    <property type="component" value="Chromosome 1"/>
</dbReference>
<evidence type="ECO:0000256" key="6">
    <source>
        <dbReference type="PROSITE-ProRule" id="PRU10007"/>
    </source>
</evidence>
<evidence type="ECO:0000313" key="9">
    <source>
        <dbReference type="Ensembl" id="ENSACAP00000028324.1"/>
    </source>
</evidence>
<dbReference type="Bgee" id="ENSACAG00000015237">
    <property type="expression patterns" value="Expressed in lung and 11 other cell types or tissues"/>
</dbReference>
<keyword evidence="2 4" id="KW-0560">Oxidoreductase</keyword>
<dbReference type="InterPro" id="IPR016160">
    <property type="entry name" value="Ald_DH_CS_CYS"/>
</dbReference>
<dbReference type="PROSITE" id="PS00070">
    <property type="entry name" value="ALDEHYDE_DEHYDR_CYS"/>
    <property type="match status" value="1"/>
</dbReference>
<name>A0A803SZD4_ANOCA</name>
<evidence type="ECO:0000256" key="1">
    <source>
        <dbReference type="ARBA" id="ARBA00009986"/>
    </source>
</evidence>
<dbReference type="Ensembl" id="ENSACAT00000031942.2">
    <property type="protein sequence ID" value="ENSACAP00000028324.1"/>
    <property type="gene ID" value="ENSACAG00000015237.3"/>
</dbReference>
<dbReference type="InterPro" id="IPR029510">
    <property type="entry name" value="Ald_DH_CS_GLU"/>
</dbReference>
<organism evidence="9 10">
    <name type="scientific">Anolis carolinensis</name>
    <name type="common">Green anole</name>
    <name type="synonym">American chameleon</name>
    <dbReference type="NCBI Taxonomy" id="28377"/>
    <lineage>
        <taxon>Eukaryota</taxon>
        <taxon>Metazoa</taxon>
        <taxon>Chordata</taxon>
        <taxon>Craniata</taxon>
        <taxon>Vertebrata</taxon>
        <taxon>Euteleostomi</taxon>
        <taxon>Lepidosauria</taxon>
        <taxon>Squamata</taxon>
        <taxon>Bifurcata</taxon>
        <taxon>Unidentata</taxon>
        <taxon>Episquamata</taxon>
        <taxon>Toxicofera</taxon>
        <taxon>Iguania</taxon>
        <taxon>Dactyloidae</taxon>
        <taxon>Anolis</taxon>
    </lineage>
</organism>
<dbReference type="Pfam" id="PF00171">
    <property type="entry name" value="Aldedh"/>
    <property type="match status" value="1"/>
</dbReference>
<dbReference type="GO" id="GO:0005737">
    <property type="term" value="C:cytoplasm"/>
    <property type="evidence" value="ECO:0000318"/>
    <property type="project" value="GO_Central"/>
</dbReference>
<feature type="active site" evidence="5 6">
    <location>
        <position position="226"/>
    </location>
</feature>
<dbReference type="PIRSF" id="PIRSF036492">
    <property type="entry name" value="ALDH"/>
    <property type="match status" value="1"/>
</dbReference>
<gene>
    <name evidence="9" type="primary">aldh3b1</name>
</gene>
<dbReference type="InParanoid" id="A0A803SZD4"/>
<dbReference type="InterPro" id="IPR016161">
    <property type="entry name" value="Ald_DH/histidinol_DH"/>
</dbReference>
<keyword evidence="10" id="KW-1185">Reference proteome</keyword>
<evidence type="ECO:0000256" key="3">
    <source>
        <dbReference type="ARBA" id="ARBA00023027"/>
    </source>
</evidence>
<sequence>MFSYSSLNLSPYFLLSMNPYAGLVDSLRATWLSGKTRPIEYRKEQLEALGRFLDERKSDLFHVLHEDLCKPIFESEISEVAYTKNEVNEALNNLDCWVKDEHVSKNLALKFDSAFIRKDPFGVVLIISPYNYPVNLALVPLVGAIAAGNCVILKPSEITTHTERFLAEALPCYLDPETFAIVTGGPDETTQLLENKFDYIFFTGSHNVGKIVMTAAAKHVTPLTMELGGKNPCYVDNCCNFQNAANRIVWGKFFNTGQSCIAPDYVICTIETQERLMPCLRQAIREFYGCNPHESPDYGRMINDKHFQRVRALMQSGRLTIGGETDERDHYIAPTVLADVKEWEPAMQEEVFGPILPIFTVADLDEAICFINSKERPLVTYAFSCDSKVVNHVLNCTSSGGFGGNDTLLHAALVTLPFGGIGFSGYGKYHGKFSFDTFSHHRASLLRCIGMEAINTIRYPPYNERKLALMVAALEVKRKGMMCTLL</sequence>
<dbReference type="SUPFAM" id="SSF53720">
    <property type="entry name" value="ALDH-like"/>
    <property type="match status" value="1"/>
</dbReference>
<feature type="active site" evidence="5">
    <location>
        <position position="260"/>
    </location>
</feature>
<dbReference type="Gene3D" id="3.40.605.10">
    <property type="entry name" value="Aldehyde Dehydrogenase, Chain A, domain 1"/>
    <property type="match status" value="1"/>
</dbReference>
<protein>
    <recommendedName>
        <fullName evidence="4">Aldehyde dehydrogenase</fullName>
    </recommendedName>
</protein>
<feature type="domain" description="Aldehyde dehydrogenase" evidence="8">
    <location>
        <begin position="36"/>
        <end position="440"/>
    </location>
</feature>
<dbReference type="GO" id="GO:0004029">
    <property type="term" value="F:aldehyde dehydrogenase (NAD+) activity"/>
    <property type="evidence" value="ECO:0000318"/>
    <property type="project" value="GO_Central"/>
</dbReference>
<dbReference type="InterPro" id="IPR016163">
    <property type="entry name" value="Ald_DH_C"/>
</dbReference>
<dbReference type="GeneTree" id="ENSGT00940000155904"/>
<dbReference type="InterPro" id="IPR012394">
    <property type="entry name" value="Aldehyde_DH_NAD(P)"/>
</dbReference>
<evidence type="ECO:0000259" key="8">
    <source>
        <dbReference type="Pfam" id="PF00171"/>
    </source>
</evidence>
<dbReference type="FunFam" id="3.40.309.10:FF:000003">
    <property type="entry name" value="Aldehyde dehydrogenase"/>
    <property type="match status" value="1"/>
</dbReference>
<comment type="similarity">
    <text evidence="1 4 7">Belongs to the aldehyde dehydrogenase family.</text>
</comment>
<proteinExistence type="inferred from homology"/>
<dbReference type="GO" id="GO:0004028">
    <property type="term" value="F:3-chloroallyl aldehyde dehydrogenase activity"/>
    <property type="evidence" value="ECO:0000318"/>
    <property type="project" value="GO_Central"/>
</dbReference>
<reference evidence="9" key="3">
    <citation type="submission" date="2025-09" db="UniProtKB">
        <authorList>
            <consortium name="Ensembl"/>
        </authorList>
    </citation>
    <scope>IDENTIFICATION</scope>
</reference>
<evidence type="ECO:0000256" key="2">
    <source>
        <dbReference type="ARBA" id="ARBA00023002"/>
    </source>
</evidence>
<dbReference type="PROSITE" id="PS00687">
    <property type="entry name" value="ALDEHYDE_DEHYDR_GLU"/>
    <property type="match status" value="1"/>
</dbReference>